<dbReference type="InterPro" id="IPR006287">
    <property type="entry name" value="DJ-1"/>
</dbReference>
<evidence type="ECO:0000313" key="2">
    <source>
        <dbReference type="EMBL" id="RHJ89916.1"/>
    </source>
</evidence>
<dbReference type="AlphaFoldDB" id="A0A415E7Z9"/>
<dbReference type="InterPro" id="IPR029062">
    <property type="entry name" value="Class_I_gatase-like"/>
</dbReference>
<dbReference type="STRING" id="1776384.GCA_900086585_03282"/>
<keyword evidence="3" id="KW-1185">Reference proteome</keyword>
<sequence>MVYVFLANGFEEIEALTVVDLLRRADIQVKTVSVMEDRLVYGSKGIGVEADILFKAGNYDCCQMLILPGGMPGTTNLCNHKDLNEELKVFYGKGKPIAAICAAPMVLGKAGLLAGHRATIYTGMEEELIGAQPVDANVVISENIITSKGPGTAMDFGLTIIEYIKGTQKAEEIAAELLYSAQRTEGAL</sequence>
<name>A0A415E7Z9_9FIRM</name>
<dbReference type="GeneID" id="83005588"/>
<dbReference type="OrthoDB" id="9800516at2"/>
<evidence type="ECO:0000259" key="1">
    <source>
        <dbReference type="Pfam" id="PF01965"/>
    </source>
</evidence>
<dbReference type="PANTHER" id="PTHR48094:SF12">
    <property type="entry name" value="PARKINSON DISEASE PROTEIN 7 HOMOLOG"/>
    <property type="match status" value="1"/>
</dbReference>
<gene>
    <name evidence="2" type="ORF">DW099_04970</name>
</gene>
<dbReference type="Gene3D" id="3.40.50.880">
    <property type="match status" value="1"/>
</dbReference>
<dbReference type="NCBIfam" id="TIGR01383">
    <property type="entry name" value="not_thiJ"/>
    <property type="match status" value="1"/>
</dbReference>
<dbReference type="GO" id="GO:0005737">
    <property type="term" value="C:cytoplasm"/>
    <property type="evidence" value="ECO:0007669"/>
    <property type="project" value="TreeGrafter"/>
</dbReference>
<dbReference type="RefSeq" id="WP_067540958.1">
    <property type="nucleotide sequence ID" value="NZ_AP025567.1"/>
</dbReference>
<dbReference type="Pfam" id="PF01965">
    <property type="entry name" value="DJ-1_PfpI"/>
    <property type="match status" value="1"/>
</dbReference>
<protein>
    <submittedName>
        <fullName evidence="2">DJ-1 family protein</fullName>
    </submittedName>
</protein>
<dbReference type="PANTHER" id="PTHR48094">
    <property type="entry name" value="PROTEIN/NUCLEIC ACID DEGLYCASE DJ-1-RELATED"/>
    <property type="match status" value="1"/>
</dbReference>
<dbReference type="Proteomes" id="UP000284841">
    <property type="component" value="Unassembled WGS sequence"/>
</dbReference>
<dbReference type="SUPFAM" id="SSF52317">
    <property type="entry name" value="Class I glutamine amidotransferase-like"/>
    <property type="match status" value="1"/>
</dbReference>
<evidence type="ECO:0000313" key="3">
    <source>
        <dbReference type="Proteomes" id="UP000284841"/>
    </source>
</evidence>
<proteinExistence type="predicted"/>
<dbReference type="CDD" id="cd03135">
    <property type="entry name" value="GATase1_DJ-1"/>
    <property type="match status" value="1"/>
</dbReference>
<organism evidence="2 3">
    <name type="scientific">Emergencia timonensis</name>
    <dbReference type="NCBI Taxonomy" id="1776384"/>
    <lineage>
        <taxon>Bacteria</taxon>
        <taxon>Bacillati</taxon>
        <taxon>Bacillota</taxon>
        <taxon>Clostridia</taxon>
        <taxon>Peptostreptococcales</taxon>
        <taxon>Anaerovoracaceae</taxon>
        <taxon>Emergencia</taxon>
    </lineage>
</organism>
<accession>A0A415E7Z9</accession>
<dbReference type="InterPro" id="IPR002818">
    <property type="entry name" value="DJ-1/PfpI"/>
</dbReference>
<dbReference type="EMBL" id="QRMS01000001">
    <property type="protein sequence ID" value="RHJ89916.1"/>
    <property type="molecule type" value="Genomic_DNA"/>
</dbReference>
<reference evidence="2 3" key="1">
    <citation type="submission" date="2018-08" db="EMBL/GenBank/DDBJ databases">
        <title>A genome reference for cultivated species of the human gut microbiota.</title>
        <authorList>
            <person name="Zou Y."/>
            <person name="Xue W."/>
            <person name="Luo G."/>
        </authorList>
    </citation>
    <scope>NUCLEOTIDE SEQUENCE [LARGE SCALE GENOMIC DNA]</scope>
    <source>
        <strain evidence="2 3">AM07-24</strain>
    </source>
</reference>
<comment type="caution">
    <text evidence="2">The sequence shown here is derived from an EMBL/GenBank/DDBJ whole genome shotgun (WGS) entry which is preliminary data.</text>
</comment>
<dbReference type="InterPro" id="IPR050325">
    <property type="entry name" value="Prot/Nucl_acid_deglycase"/>
</dbReference>
<feature type="domain" description="DJ-1/PfpI" evidence="1">
    <location>
        <begin position="2"/>
        <end position="162"/>
    </location>
</feature>